<keyword evidence="1" id="KW-0472">Membrane</keyword>
<feature type="transmembrane region" description="Helical" evidence="1">
    <location>
        <begin position="58"/>
        <end position="83"/>
    </location>
</feature>
<dbReference type="InterPro" id="IPR053008">
    <property type="entry name" value="Phomopsin_biosynth_assoc"/>
</dbReference>
<protein>
    <submittedName>
        <fullName evidence="2">Uncharacterized protein</fullName>
    </submittedName>
</protein>
<sequence>MSFLVEEIDVPLLTQDIADEKRGSLSEINPQNMQNRLMRDEDGFPLSNTSAVGGRRQLYTVITTSVITCFTTTFVITCFWAFFHRQAIFKKSSSTPFIFDEFHSMNSSRVTGCGNTVSEAIALNCSFDELSDLWLPQKCSRKYTDEYSRANNGGPFLYWIDPKGSQIVTDRSQYAGGAVYYSTTRDHLRHCEYNLYRFADSLMTGELVGHSGPFGPHIHHCAQILGKFANLAPALDNIDVDTKSEFGYC</sequence>
<proteinExistence type="predicted"/>
<dbReference type="EMBL" id="JAZHXI010000017">
    <property type="protein sequence ID" value="KAL2062561.1"/>
    <property type="molecule type" value="Genomic_DNA"/>
</dbReference>
<accession>A0ABR4BY18</accession>
<comment type="caution">
    <text evidence="2">The sequence shown here is derived from an EMBL/GenBank/DDBJ whole genome shotgun (WGS) entry which is preliminary data.</text>
</comment>
<organism evidence="2 3">
    <name type="scientific">Oculimacula yallundae</name>
    <dbReference type="NCBI Taxonomy" id="86028"/>
    <lineage>
        <taxon>Eukaryota</taxon>
        <taxon>Fungi</taxon>
        <taxon>Dikarya</taxon>
        <taxon>Ascomycota</taxon>
        <taxon>Pezizomycotina</taxon>
        <taxon>Leotiomycetes</taxon>
        <taxon>Helotiales</taxon>
        <taxon>Ploettnerulaceae</taxon>
        <taxon>Oculimacula</taxon>
    </lineage>
</organism>
<dbReference type="Proteomes" id="UP001595075">
    <property type="component" value="Unassembled WGS sequence"/>
</dbReference>
<keyword evidence="3" id="KW-1185">Reference proteome</keyword>
<evidence type="ECO:0000256" key="1">
    <source>
        <dbReference type="SAM" id="Phobius"/>
    </source>
</evidence>
<evidence type="ECO:0000313" key="2">
    <source>
        <dbReference type="EMBL" id="KAL2062561.1"/>
    </source>
</evidence>
<keyword evidence="1" id="KW-0812">Transmembrane</keyword>
<evidence type="ECO:0000313" key="3">
    <source>
        <dbReference type="Proteomes" id="UP001595075"/>
    </source>
</evidence>
<dbReference type="PANTHER" id="PTHR35896:SF3">
    <property type="entry name" value="MAJOR FACILITATOR SUPERFAMILY TRANSPORTER"/>
    <property type="match status" value="1"/>
</dbReference>
<gene>
    <name evidence="2" type="ORF">VTL71DRAFT_6827</name>
</gene>
<dbReference type="PANTHER" id="PTHR35896">
    <property type="entry name" value="IG-LIKE DOMAIN-CONTAINING PROTEIN"/>
    <property type="match status" value="1"/>
</dbReference>
<reference evidence="2 3" key="1">
    <citation type="journal article" date="2024" name="Commun. Biol.">
        <title>Comparative genomic analysis of thermophilic fungi reveals convergent evolutionary adaptations and gene losses.</title>
        <authorList>
            <person name="Steindorff A.S."/>
            <person name="Aguilar-Pontes M.V."/>
            <person name="Robinson A.J."/>
            <person name="Andreopoulos B."/>
            <person name="LaButti K."/>
            <person name="Kuo A."/>
            <person name="Mondo S."/>
            <person name="Riley R."/>
            <person name="Otillar R."/>
            <person name="Haridas S."/>
            <person name="Lipzen A."/>
            <person name="Grimwood J."/>
            <person name="Schmutz J."/>
            <person name="Clum A."/>
            <person name="Reid I.D."/>
            <person name="Moisan M.C."/>
            <person name="Butler G."/>
            <person name="Nguyen T.T.M."/>
            <person name="Dewar K."/>
            <person name="Conant G."/>
            <person name="Drula E."/>
            <person name="Henrissat B."/>
            <person name="Hansel C."/>
            <person name="Singer S."/>
            <person name="Hutchinson M.I."/>
            <person name="de Vries R.P."/>
            <person name="Natvig D.O."/>
            <person name="Powell A.J."/>
            <person name="Tsang A."/>
            <person name="Grigoriev I.V."/>
        </authorList>
    </citation>
    <scope>NUCLEOTIDE SEQUENCE [LARGE SCALE GENOMIC DNA]</scope>
    <source>
        <strain evidence="2 3">CBS 494.80</strain>
    </source>
</reference>
<name>A0ABR4BY18_9HELO</name>
<keyword evidence="1" id="KW-1133">Transmembrane helix</keyword>